<dbReference type="SFLD" id="SFLDS00003">
    <property type="entry name" value="Haloacid_Dehalogenase"/>
    <property type="match status" value="1"/>
</dbReference>
<comment type="similarity">
    <text evidence="2">Belongs to the HAD-like hydrolase superfamily. CbbY/CbbZ/Gph/YieH family.</text>
</comment>
<dbReference type="GO" id="GO:0000287">
    <property type="term" value="F:magnesium ion binding"/>
    <property type="evidence" value="ECO:0007669"/>
    <property type="project" value="UniProtKB-ARBA"/>
</dbReference>
<keyword evidence="7" id="KW-1185">Reference proteome</keyword>
<dbReference type="GO" id="GO:0005992">
    <property type="term" value="P:trehalose biosynthetic process"/>
    <property type="evidence" value="ECO:0007669"/>
    <property type="project" value="UniProtKB-UniPathway"/>
</dbReference>
<dbReference type="Gene3D" id="3.30.70.1020">
    <property type="entry name" value="Trehalose-6-phosphate phosphatase related protein, domain 2"/>
    <property type="match status" value="1"/>
</dbReference>
<protein>
    <recommendedName>
        <fullName evidence="5">Trehalose 6-phosphate phosphatase</fullName>
        <ecNumber evidence="5">3.1.3.12</ecNumber>
    </recommendedName>
</protein>
<proteinExistence type="inferred from homology"/>
<dbReference type="PANTHER" id="PTHR43768">
    <property type="entry name" value="TREHALOSE 6-PHOSPHATE PHOSPHATASE"/>
    <property type="match status" value="1"/>
</dbReference>
<keyword evidence="5" id="KW-0479">Metal-binding</keyword>
<dbReference type="InterPro" id="IPR003337">
    <property type="entry name" value="Trehalose_PPase"/>
</dbReference>
<dbReference type="SFLD" id="SFLDG01129">
    <property type="entry name" value="C1.5:_HAD__Beta-PGM__Phosphata"/>
    <property type="match status" value="1"/>
</dbReference>
<organism evidence="6 7">
    <name type="scientific">Thioalkalivibrio denitrificans</name>
    <dbReference type="NCBI Taxonomy" id="108003"/>
    <lineage>
        <taxon>Bacteria</taxon>
        <taxon>Pseudomonadati</taxon>
        <taxon>Pseudomonadota</taxon>
        <taxon>Gammaproteobacteria</taxon>
        <taxon>Chromatiales</taxon>
        <taxon>Ectothiorhodospiraceae</taxon>
        <taxon>Thioalkalivibrio</taxon>
    </lineage>
</organism>
<gene>
    <name evidence="6" type="ORF">B1C78_01980</name>
</gene>
<dbReference type="AlphaFoldDB" id="A0A1V3NSS8"/>
<evidence type="ECO:0000256" key="5">
    <source>
        <dbReference type="RuleBase" id="RU361117"/>
    </source>
</evidence>
<evidence type="ECO:0000256" key="3">
    <source>
        <dbReference type="ARBA" id="ARBA00008770"/>
    </source>
</evidence>
<dbReference type="Proteomes" id="UP000189462">
    <property type="component" value="Unassembled WGS sequence"/>
</dbReference>
<dbReference type="EC" id="3.1.3.12" evidence="5"/>
<comment type="pathway">
    <text evidence="1 5">Glycan biosynthesis; trehalose biosynthesis.</text>
</comment>
<comment type="function">
    <text evidence="5">Removes the phosphate from trehalose 6-phosphate to produce free trehalose.</text>
</comment>
<comment type="similarity">
    <text evidence="3 5">Belongs to the trehalose phosphatase family.</text>
</comment>
<evidence type="ECO:0000256" key="4">
    <source>
        <dbReference type="ARBA" id="ARBA00022801"/>
    </source>
</evidence>
<dbReference type="InterPro" id="IPR023214">
    <property type="entry name" value="HAD_sf"/>
</dbReference>
<dbReference type="UniPathway" id="UPA00299"/>
<dbReference type="STRING" id="108003.B1C78_01980"/>
<dbReference type="InterPro" id="IPR036412">
    <property type="entry name" value="HAD-like_sf"/>
</dbReference>
<dbReference type="NCBIfam" id="TIGR01509">
    <property type="entry name" value="HAD-SF-IA-v3"/>
    <property type="match status" value="1"/>
</dbReference>
<comment type="caution">
    <text evidence="6">The sequence shown here is derived from an EMBL/GenBank/DDBJ whole genome shotgun (WGS) entry which is preliminary data.</text>
</comment>
<evidence type="ECO:0000313" key="7">
    <source>
        <dbReference type="Proteomes" id="UP000189462"/>
    </source>
</evidence>
<dbReference type="InterPro" id="IPR006379">
    <property type="entry name" value="HAD-SF_hydro_IIB"/>
</dbReference>
<dbReference type="InterPro" id="IPR010976">
    <property type="entry name" value="B-phosphoglucomutase_hydrolase"/>
</dbReference>
<dbReference type="Gene3D" id="1.10.150.240">
    <property type="entry name" value="Putative phosphatase, domain 2"/>
    <property type="match status" value="1"/>
</dbReference>
<accession>A0A1V3NSS8</accession>
<evidence type="ECO:0000256" key="2">
    <source>
        <dbReference type="ARBA" id="ARBA00006171"/>
    </source>
</evidence>
<dbReference type="SUPFAM" id="SSF56784">
    <property type="entry name" value="HAD-like"/>
    <property type="match status" value="2"/>
</dbReference>
<dbReference type="Pfam" id="PF02358">
    <property type="entry name" value="Trehalose_PPase"/>
    <property type="match status" value="1"/>
</dbReference>
<dbReference type="InterPro" id="IPR023198">
    <property type="entry name" value="PGP-like_dom2"/>
</dbReference>
<dbReference type="Gene3D" id="3.40.50.1000">
    <property type="entry name" value="HAD superfamily/HAD-like"/>
    <property type="match status" value="2"/>
</dbReference>
<dbReference type="NCBIfam" id="TIGR02009">
    <property type="entry name" value="PGMB-YQAB-SF"/>
    <property type="match status" value="1"/>
</dbReference>
<name>A0A1V3NSS8_9GAMM</name>
<comment type="cofactor">
    <cofactor evidence="5">
        <name>Mg(2+)</name>
        <dbReference type="ChEBI" id="CHEBI:18420"/>
    </cofactor>
</comment>
<dbReference type="CDD" id="cd01627">
    <property type="entry name" value="HAD_TPP"/>
    <property type="match status" value="1"/>
</dbReference>
<keyword evidence="4 5" id="KW-0378">Hydrolase</keyword>
<dbReference type="InterPro" id="IPR006439">
    <property type="entry name" value="HAD-SF_hydro_IA"/>
</dbReference>
<dbReference type="NCBIfam" id="TIGR01484">
    <property type="entry name" value="HAD-SF-IIB"/>
    <property type="match status" value="1"/>
</dbReference>
<evidence type="ECO:0000313" key="6">
    <source>
        <dbReference type="EMBL" id="OOG28110.1"/>
    </source>
</evidence>
<dbReference type="EMBL" id="MVBK01000010">
    <property type="protein sequence ID" value="OOG28110.1"/>
    <property type="molecule type" value="Genomic_DNA"/>
</dbReference>
<evidence type="ECO:0000256" key="1">
    <source>
        <dbReference type="ARBA" id="ARBA00005199"/>
    </source>
</evidence>
<dbReference type="NCBIfam" id="TIGR00685">
    <property type="entry name" value="T6PP"/>
    <property type="match status" value="1"/>
</dbReference>
<comment type="catalytic activity">
    <reaction evidence="5">
        <text>alpha,alpha-trehalose 6-phosphate + H2O = alpha,alpha-trehalose + phosphate</text>
        <dbReference type="Rhea" id="RHEA:23420"/>
        <dbReference type="ChEBI" id="CHEBI:15377"/>
        <dbReference type="ChEBI" id="CHEBI:16551"/>
        <dbReference type="ChEBI" id="CHEBI:43474"/>
        <dbReference type="ChEBI" id="CHEBI:58429"/>
        <dbReference type="EC" id="3.1.3.12"/>
    </reaction>
</comment>
<reference evidence="6 7" key="1">
    <citation type="submission" date="2017-02" db="EMBL/GenBank/DDBJ databases">
        <title>Genomic diversity within the haloalkaliphilic genus Thioalkalivibrio.</title>
        <authorList>
            <person name="Ahn A.-C."/>
            <person name="Meier-Kolthoff J."/>
            <person name="Overmars L."/>
            <person name="Richter M."/>
            <person name="Woyke T."/>
            <person name="Sorokin D.Y."/>
            <person name="Muyzer G."/>
        </authorList>
    </citation>
    <scope>NUCLEOTIDE SEQUENCE [LARGE SCALE GENOMIC DNA]</scope>
    <source>
        <strain evidence="6 7">ALJD</strain>
    </source>
</reference>
<dbReference type="Pfam" id="PF00702">
    <property type="entry name" value="Hydrolase"/>
    <property type="match status" value="1"/>
</dbReference>
<dbReference type="GO" id="GO:0004805">
    <property type="term" value="F:trehalose-phosphatase activity"/>
    <property type="evidence" value="ECO:0007669"/>
    <property type="project" value="UniProtKB-EC"/>
</dbReference>
<dbReference type="InterPro" id="IPR044651">
    <property type="entry name" value="OTSB-like"/>
</dbReference>
<dbReference type="PANTHER" id="PTHR43768:SF3">
    <property type="entry name" value="TREHALOSE 6-PHOSPHATE PHOSPHATASE"/>
    <property type="match status" value="1"/>
</dbReference>
<sequence length="534" mass="58438">MTQNAQSGLRLRAALFDMDGVVTDTARAHAAAWKRLFDEHLRRRADRLHEQFKPFDPRGDYREYVDGKPRGDGIRSFLESRGIELPTGDMDDGPDEETVCGLGNRKDRYFHEWLEANPVRAYPGTLRLLEDFRAAGIPSAVFSSSRNAEAVLRSAGVLERFDARVDGEDRAQLDIPGKPAPDMLLEAARRLGAKSGDCVVFEDAIAGIEAAVGGDFGLAVGVARDDGEAALKEAGAEIVVNDLSELHFDPETGLTVKTLTNLPMAWDGRDRIKRSLGGRTPAAFLDYDGTLTPIVEDPDRALLDASMRATLKALARACPVVIVSGRDLARLRELVGLDGVWYAGSHGFEIVGPGGKQQGLTMGEEFLPELDKAEQTLEERLAGIEGHTLERKRFSIAVHYRRVAEEEVSRVESVVQEVLEAHPGLYRGTGKKVFELRPDIDWDKGRAVLWLLERFNADAGGAQECVPIYIGDDITDEDAFHVLAGSGLCVAVRGEEIRRTAADYTLADTGEVERFLRWLTGIAGGSEANEEGGQ</sequence>
<keyword evidence="5" id="KW-0460">Magnesium</keyword>